<dbReference type="InterPro" id="IPR011059">
    <property type="entry name" value="Metal-dep_hydrolase_composite"/>
</dbReference>
<keyword evidence="1" id="KW-0479">Metal-binding</keyword>
<keyword evidence="2" id="KW-0378">Hydrolase</keyword>
<dbReference type="RefSeq" id="WP_137246258.1">
    <property type="nucleotide sequence ID" value="NZ_SZQA01000004.1"/>
</dbReference>
<feature type="region of interest" description="Disordered" evidence="3">
    <location>
        <begin position="20"/>
        <end position="43"/>
    </location>
</feature>
<dbReference type="SUPFAM" id="SSF51338">
    <property type="entry name" value="Composite domain of metallo-dependent hydrolases"/>
    <property type="match status" value="1"/>
</dbReference>
<dbReference type="InterPro" id="IPR032466">
    <property type="entry name" value="Metal_Hydrolase"/>
</dbReference>
<organism evidence="5 6">
    <name type="scientific">Herbidospora galbida</name>
    <dbReference type="NCBI Taxonomy" id="2575442"/>
    <lineage>
        <taxon>Bacteria</taxon>
        <taxon>Bacillati</taxon>
        <taxon>Actinomycetota</taxon>
        <taxon>Actinomycetes</taxon>
        <taxon>Streptosporangiales</taxon>
        <taxon>Streptosporangiaceae</taxon>
        <taxon>Herbidospora</taxon>
    </lineage>
</organism>
<proteinExistence type="predicted"/>
<reference evidence="5 6" key="1">
    <citation type="submission" date="2019-04" db="EMBL/GenBank/DDBJ databases">
        <title>Herbidospora sp. NEAU-GS14.nov., a novel actinomycete isolated from soil.</title>
        <authorList>
            <person name="Han L."/>
        </authorList>
    </citation>
    <scope>NUCLEOTIDE SEQUENCE [LARGE SCALE GENOMIC DNA]</scope>
    <source>
        <strain evidence="5 6">NEAU-GS14</strain>
    </source>
</reference>
<evidence type="ECO:0000259" key="4">
    <source>
        <dbReference type="Pfam" id="PF07969"/>
    </source>
</evidence>
<dbReference type="Pfam" id="PF07969">
    <property type="entry name" value="Amidohydro_3"/>
    <property type="match status" value="1"/>
</dbReference>
<protein>
    <submittedName>
        <fullName evidence="5">Cytosine deaminase</fullName>
    </submittedName>
</protein>
<dbReference type="GO" id="GO:0004131">
    <property type="term" value="F:cytosine deaminase activity"/>
    <property type="evidence" value="ECO:0007669"/>
    <property type="project" value="TreeGrafter"/>
</dbReference>
<dbReference type="PANTHER" id="PTHR32027:SF0">
    <property type="entry name" value="CYTOSINE DEAMINASE"/>
    <property type="match status" value="1"/>
</dbReference>
<gene>
    <name evidence="5" type="ORF">FDA94_07300</name>
</gene>
<dbReference type="AlphaFoldDB" id="A0A4U3MND4"/>
<evidence type="ECO:0000256" key="2">
    <source>
        <dbReference type="ARBA" id="ARBA00022801"/>
    </source>
</evidence>
<dbReference type="InterPro" id="IPR052349">
    <property type="entry name" value="Metallo-hydrolase_Enzymes"/>
</dbReference>
<accession>A0A4U3MND4</accession>
<keyword evidence="6" id="KW-1185">Reference proteome</keyword>
<dbReference type="CDD" id="cd01293">
    <property type="entry name" value="Bact_CD"/>
    <property type="match status" value="1"/>
</dbReference>
<dbReference type="PANTHER" id="PTHR32027">
    <property type="entry name" value="CYTOSINE DEAMINASE"/>
    <property type="match status" value="1"/>
</dbReference>
<evidence type="ECO:0000256" key="3">
    <source>
        <dbReference type="SAM" id="MobiDB-lite"/>
    </source>
</evidence>
<dbReference type="GO" id="GO:0035888">
    <property type="term" value="F:isoguanine deaminase activity"/>
    <property type="evidence" value="ECO:0007669"/>
    <property type="project" value="TreeGrafter"/>
</dbReference>
<dbReference type="Proteomes" id="UP000308705">
    <property type="component" value="Unassembled WGS sequence"/>
</dbReference>
<feature type="compositionally biased region" description="Polar residues" evidence="3">
    <location>
        <begin position="26"/>
        <end position="35"/>
    </location>
</feature>
<dbReference type="GO" id="GO:0046872">
    <property type="term" value="F:metal ion binding"/>
    <property type="evidence" value="ECO:0007669"/>
    <property type="project" value="UniProtKB-KW"/>
</dbReference>
<evidence type="ECO:0000313" key="5">
    <source>
        <dbReference type="EMBL" id="TKK90212.1"/>
    </source>
</evidence>
<dbReference type="OrthoDB" id="3366604at2"/>
<sequence>MLTVHNAALRGRSGRWSLTAERGRLTSITPDSGTTPAGPALDAGGDLVTEPFVDAHLHLCKVHTLDLAGEGPLAAYTKGTMGAAMDAIDGASAVKTHQTEEAVTERARSALVESVRHGVRAVQAFADVDPVAGLTGVKALLALKEEFAEFVDVKVVAFPQDGLLKAPGTEELVEQAVGLGADVVGGIPWIEFTDADAAEHVRRMVALAKRTGKRVAMLVDDAGDPGLRTTETLAAELIAHDMVGRASAQHARAMALYPEPYLRRLTGLITRAGLGLVSDPHTGPLHLPVFPLTDAGVPVALGQDDIEDAYYPFGRHNLLEVAFLAAHVLGPSRLDDLYDMVTTTAARVIGRDSGGLKEGAAADFVVLDGTTIREALTRHNPPRHVVVGGRVVASTKSATHFPAFPGKSA</sequence>
<name>A0A4U3MND4_9ACTN</name>
<dbReference type="Gene3D" id="2.30.40.10">
    <property type="entry name" value="Urease, subunit C, domain 1"/>
    <property type="match status" value="1"/>
</dbReference>
<evidence type="ECO:0000313" key="6">
    <source>
        <dbReference type="Proteomes" id="UP000308705"/>
    </source>
</evidence>
<dbReference type="EMBL" id="SZQA01000004">
    <property type="protein sequence ID" value="TKK90212.1"/>
    <property type="molecule type" value="Genomic_DNA"/>
</dbReference>
<evidence type="ECO:0000256" key="1">
    <source>
        <dbReference type="ARBA" id="ARBA00022723"/>
    </source>
</evidence>
<dbReference type="InterPro" id="IPR013108">
    <property type="entry name" value="Amidohydro_3"/>
</dbReference>
<dbReference type="GO" id="GO:0006209">
    <property type="term" value="P:cytosine catabolic process"/>
    <property type="evidence" value="ECO:0007669"/>
    <property type="project" value="TreeGrafter"/>
</dbReference>
<dbReference type="Gene3D" id="3.20.20.140">
    <property type="entry name" value="Metal-dependent hydrolases"/>
    <property type="match status" value="1"/>
</dbReference>
<comment type="caution">
    <text evidence="5">The sequence shown here is derived from an EMBL/GenBank/DDBJ whole genome shotgun (WGS) entry which is preliminary data.</text>
</comment>
<feature type="domain" description="Amidohydrolase 3" evidence="4">
    <location>
        <begin position="42"/>
        <end position="393"/>
    </location>
</feature>
<dbReference type="SUPFAM" id="SSF51556">
    <property type="entry name" value="Metallo-dependent hydrolases"/>
    <property type="match status" value="1"/>
</dbReference>
<dbReference type="FunFam" id="3.20.20.140:FF:000019">
    <property type="entry name" value="Cytosine deaminase"/>
    <property type="match status" value="1"/>
</dbReference>